<proteinExistence type="predicted"/>
<reference evidence="1 2" key="1">
    <citation type="submission" date="2024-08" db="EMBL/GenBank/DDBJ databases">
        <authorList>
            <person name="Cucini C."/>
            <person name="Frati F."/>
        </authorList>
    </citation>
    <scope>NUCLEOTIDE SEQUENCE [LARGE SCALE GENOMIC DNA]</scope>
</reference>
<sequence>MDLESEEGLFLFLMDWMSFCSPADRIMGLVALDGTVHTIDLLNLKELCIAVMKQEERLITERRGIYCINLDGPMACALLSFLDNPKKESIVGSSFSLSNTLLQFGYKYELDNLINAAGEVFIDKIEGNEWKDEENLWELHTWIVSKTDMNNGEIPPVLIPLKVAITKFFRK</sequence>
<evidence type="ECO:0000313" key="1">
    <source>
        <dbReference type="EMBL" id="CAL8130853.1"/>
    </source>
</evidence>
<comment type="caution">
    <text evidence="1">The sequence shown here is derived from an EMBL/GenBank/DDBJ whole genome shotgun (WGS) entry which is preliminary data.</text>
</comment>
<protein>
    <submittedName>
        <fullName evidence="1">Uncharacterized protein</fullName>
    </submittedName>
</protein>
<organism evidence="1 2">
    <name type="scientific">Orchesella dallaii</name>
    <dbReference type="NCBI Taxonomy" id="48710"/>
    <lineage>
        <taxon>Eukaryota</taxon>
        <taxon>Metazoa</taxon>
        <taxon>Ecdysozoa</taxon>
        <taxon>Arthropoda</taxon>
        <taxon>Hexapoda</taxon>
        <taxon>Collembola</taxon>
        <taxon>Entomobryomorpha</taxon>
        <taxon>Entomobryoidea</taxon>
        <taxon>Orchesellidae</taxon>
        <taxon>Orchesellinae</taxon>
        <taxon>Orchesella</taxon>
    </lineage>
</organism>
<name>A0ABP1RME6_9HEXA</name>
<dbReference type="EMBL" id="CAXLJM020000085">
    <property type="protein sequence ID" value="CAL8130853.1"/>
    <property type="molecule type" value="Genomic_DNA"/>
</dbReference>
<gene>
    <name evidence="1" type="ORF">ODALV1_LOCUS23916</name>
</gene>
<accession>A0ABP1RME6</accession>
<dbReference type="Proteomes" id="UP001642540">
    <property type="component" value="Unassembled WGS sequence"/>
</dbReference>
<keyword evidence="2" id="KW-1185">Reference proteome</keyword>
<evidence type="ECO:0000313" key="2">
    <source>
        <dbReference type="Proteomes" id="UP001642540"/>
    </source>
</evidence>